<proteinExistence type="predicted"/>
<sequence>MTDRSIRSLTNLQRSASTARVLNLLKVWEDHGHTEEWATAPLFKHRMLNRALILKHRLRRDEIDVFRVRRHVATKIIMPIDERDLRAGGRFLFVDQIGFDRALEQTLGIGIGHPDRRVLELMAELPGFDPFLLREQLRRHGIQPAPCYFAVSTADMTSMDLFVQEEILPLVRLSLGDAGVPIEGNPVARLAGKILSSTAEGDLQMLGQTLHLQPDEYEEGIFSWKGFLYYKWALRSVIGDVGSVAEAVRTVRPHGRASSEQKVDLDRCRSALQARMVETCDDAASMLRVYDTAFRRLTLEGDPAAFREFLLEAPLLFWRLGEQLGAIQHIVSFWRYRFSARRTPPDAAELLDLLGDFENSLATRDDAGGMALAA</sequence>
<reference evidence="1 2" key="1">
    <citation type="submission" date="2020-08" db="EMBL/GenBank/DDBJ databases">
        <title>Genomic Encyclopedia of Type Strains, Phase IV (KMG-IV): sequencing the most valuable type-strain genomes for metagenomic binning, comparative biology and taxonomic classification.</title>
        <authorList>
            <person name="Goeker M."/>
        </authorList>
    </citation>
    <scope>NUCLEOTIDE SEQUENCE [LARGE SCALE GENOMIC DNA]</scope>
    <source>
        <strain evidence="1 2">DSM 4737</strain>
    </source>
</reference>
<dbReference type="Proteomes" id="UP000545037">
    <property type="component" value="Unassembled WGS sequence"/>
</dbReference>
<comment type="caution">
    <text evidence="1">The sequence shown here is derived from an EMBL/GenBank/DDBJ whole genome shotgun (WGS) entry which is preliminary data.</text>
</comment>
<keyword evidence="2" id="KW-1185">Reference proteome</keyword>
<dbReference type="EMBL" id="JACHOR010000001">
    <property type="protein sequence ID" value="MBB5744777.1"/>
    <property type="molecule type" value="Genomic_DNA"/>
</dbReference>
<evidence type="ECO:0000313" key="1">
    <source>
        <dbReference type="EMBL" id="MBB5744777.1"/>
    </source>
</evidence>
<dbReference type="RefSeq" id="WP_183211736.1">
    <property type="nucleotide sequence ID" value="NZ_JACHOR010000001.1"/>
</dbReference>
<dbReference type="AlphaFoldDB" id="A0A7W9FD13"/>
<name>A0A7W9FD13_9CAUL</name>
<protein>
    <submittedName>
        <fullName evidence="1">Uncharacterized protein</fullName>
    </submittedName>
</protein>
<gene>
    <name evidence="1" type="ORF">GGR13_000349</name>
</gene>
<accession>A0A7W9FD13</accession>
<evidence type="ECO:0000313" key="2">
    <source>
        <dbReference type="Proteomes" id="UP000545037"/>
    </source>
</evidence>
<organism evidence="1 2">
    <name type="scientific">Brevundimonas variabilis</name>
    <dbReference type="NCBI Taxonomy" id="74312"/>
    <lineage>
        <taxon>Bacteria</taxon>
        <taxon>Pseudomonadati</taxon>
        <taxon>Pseudomonadota</taxon>
        <taxon>Alphaproteobacteria</taxon>
        <taxon>Caulobacterales</taxon>
        <taxon>Caulobacteraceae</taxon>
        <taxon>Brevundimonas</taxon>
    </lineage>
</organism>